<proteinExistence type="predicted"/>
<keyword evidence="1" id="KW-0472">Membrane</keyword>
<feature type="transmembrane region" description="Helical" evidence="1">
    <location>
        <begin position="114"/>
        <end position="134"/>
    </location>
</feature>
<sequence length="390" mass="43153">MSLLPFSRSLVFYAAAVHIHPFFFSFFPHPLLPFCSLCLAPLLFFFFFFLLLVHFSPSHLYSPFSSLPFSSFFICFPLAFPFPPLPYCHYLFFLFLPMPPSLLLFPLASSSSPLFPFASFFSSSLLLLLPLLLFPPPPSSPLPLLSFSSSLASFLSLFPPPPPPLHLALNVTSSFSFSSFSLLAFPSFPFHFPSRLFPSRLPLFPSSLLALPSFPLPFCFLPFPCSLLPFPSFLLPFPCSLLLSPFPLPFYRRCIVSSISRRPSPILADCARWLLTCFVHPAASALGVSASKNAWLLLAPSGAPRRGVDAGGSADDQHVESSCLSVLWSSLLSLSPSFLPLPLLPSLFPPLPPSSSPTPPFPLRYSPFPLLSLFRYSPSSPPLPPPWWRT</sequence>
<gene>
    <name evidence="2" type="ORF">C7M84_016859</name>
</gene>
<evidence type="ECO:0000313" key="3">
    <source>
        <dbReference type="Proteomes" id="UP000283509"/>
    </source>
</evidence>
<name>A0A3R7PFV8_PENVA</name>
<dbReference type="Proteomes" id="UP000283509">
    <property type="component" value="Unassembled WGS sequence"/>
</dbReference>
<accession>A0A3R7PFV8</accession>
<feature type="transmembrane region" description="Helical" evidence="1">
    <location>
        <begin position="61"/>
        <end position="80"/>
    </location>
</feature>
<keyword evidence="1" id="KW-1133">Transmembrane helix</keyword>
<reference evidence="2 3" key="1">
    <citation type="submission" date="2018-04" db="EMBL/GenBank/DDBJ databases">
        <authorList>
            <person name="Zhang X."/>
            <person name="Yuan J."/>
            <person name="Li F."/>
            <person name="Xiang J."/>
        </authorList>
    </citation>
    <scope>NUCLEOTIDE SEQUENCE [LARGE SCALE GENOMIC DNA]</scope>
    <source>
        <tissue evidence="2">Muscle</tissue>
    </source>
</reference>
<dbReference type="AlphaFoldDB" id="A0A3R7PFV8"/>
<feature type="transmembrane region" description="Helical" evidence="1">
    <location>
        <begin position="87"/>
        <end position="108"/>
    </location>
</feature>
<keyword evidence="1" id="KW-0812">Transmembrane</keyword>
<keyword evidence="3" id="KW-1185">Reference proteome</keyword>
<reference evidence="2 3" key="2">
    <citation type="submission" date="2019-01" db="EMBL/GenBank/DDBJ databases">
        <title>The decoding of complex shrimp genome reveals the adaptation for benthos swimmer, frequently molting mechanism and breeding impact on genome.</title>
        <authorList>
            <person name="Sun Y."/>
            <person name="Gao Y."/>
            <person name="Yu Y."/>
        </authorList>
    </citation>
    <scope>NUCLEOTIDE SEQUENCE [LARGE SCALE GENOMIC DNA]</scope>
    <source>
        <tissue evidence="2">Muscle</tissue>
    </source>
</reference>
<dbReference type="EMBL" id="QCYY01003125">
    <property type="protein sequence ID" value="ROT65184.1"/>
    <property type="molecule type" value="Genomic_DNA"/>
</dbReference>
<organism evidence="2 3">
    <name type="scientific">Penaeus vannamei</name>
    <name type="common">Whiteleg shrimp</name>
    <name type="synonym">Litopenaeus vannamei</name>
    <dbReference type="NCBI Taxonomy" id="6689"/>
    <lineage>
        <taxon>Eukaryota</taxon>
        <taxon>Metazoa</taxon>
        <taxon>Ecdysozoa</taxon>
        <taxon>Arthropoda</taxon>
        <taxon>Crustacea</taxon>
        <taxon>Multicrustacea</taxon>
        <taxon>Malacostraca</taxon>
        <taxon>Eumalacostraca</taxon>
        <taxon>Eucarida</taxon>
        <taxon>Decapoda</taxon>
        <taxon>Dendrobranchiata</taxon>
        <taxon>Penaeoidea</taxon>
        <taxon>Penaeidae</taxon>
        <taxon>Penaeus</taxon>
    </lineage>
</organism>
<comment type="caution">
    <text evidence="2">The sequence shown here is derived from an EMBL/GenBank/DDBJ whole genome shotgun (WGS) entry which is preliminary data.</text>
</comment>
<evidence type="ECO:0000313" key="2">
    <source>
        <dbReference type="EMBL" id="ROT65184.1"/>
    </source>
</evidence>
<feature type="transmembrane region" description="Helical" evidence="1">
    <location>
        <begin position="34"/>
        <end position="55"/>
    </location>
</feature>
<evidence type="ECO:0000256" key="1">
    <source>
        <dbReference type="SAM" id="Phobius"/>
    </source>
</evidence>
<protein>
    <submittedName>
        <fullName evidence="2">Uncharacterized protein</fullName>
    </submittedName>
</protein>